<evidence type="ECO:0000313" key="2">
    <source>
        <dbReference type="Proteomes" id="UP000278627"/>
    </source>
</evidence>
<reference evidence="1 2" key="2">
    <citation type="submission" date="2018-11" db="EMBL/GenBank/DDBJ databases">
        <authorList>
            <consortium name="Pathogen Informatics"/>
        </authorList>
    </citation>
    <scope>NUCLEOTIDE SEQUENCE [LARGE SCALE GENOMIC DNA]</scope>
</reference>
<reference evidence="3" key="1">
    <citation type="submission" date="2017-02" db="UniProtKB">
        <authorList>
            <consortium name="WormBaseParasite"/>
        </authorList>
    </citation>
    <scope>IDENTIFICATION</scope>
</reference>
<protein>
    <submittedName>
        <fullName evidence="3">Nuclear transport factor 2 family protein</fullName>
    </submittedName>
</protein>
<sequence length="73" mass="8341">MLLASSVHDDAVMLASFVRDDITMLASFVRDDIYGTSECNGQQIPRSMGRRRADVWAYVHDKGITHFQFSIYQ</sequence>
<keyword evidence="2" id="KW-1185">Reference proteome</keyword>
<dbReference type="Proteomes" id="UP000278627">
    <property type="component" value="Unassembled WGS sequence"/>
</dbReference>
<evidence type="ECO:0000313" key="1">
    <source>
        <dbReference type="EMBL" id="VDN88657.1"/>
    </source>
</evidence>
<evidence type="ECO:0000313" key="3">
    <source>
        <dbReference type="WBParaSite" id="BPAG_0000750701-mRNA-1"/>
    </source>
</evidence>
<dbReference type="WBParaSite" id="BPAG_0000750701-mRNA-1">
    <property type="protein sequence ID" value="BPAG_0000750701-mRNA-1"/>
    <property type="gene ID" value="BPAG_0000750701"/>
</dbReference>
<dbReference type="EMBL" id="UZAD01008514">
    <property type="protein sequence ID" value="VDN88657.1"/>
    <property type="molecule type" value="Genomic_DNA"/>
</dbReference>
<organism evidence="3">
    <name type="scientific">Brugia pahangi</name>
    <name type="common">Filarial nematode worm</name>
    <dbReference type="NCBI Taxonomy" id="6280"/>
    <lineage>
        <taxon>Eukaryota</taxon>
        <taxon>Metazoa</taxon>
        <taxon>Ecdysozoa</taxon>
        <taxon>Nematoda</taxon>
        <taxon>Chromadorea</taxon>
        <taxon>Rhabditida</taxon>
        <taxon>Spirurina</taxon>
        <taxon>Spiruromorpha</taxon>
        <taxon>Filarioidea</taxon>
        <taxon>Onchocercidae</taxon>
        <taxon>Brugia</taxon>
    </lineage>
</organism>
<gene>
    <name evidence="1" type="ORF">BPAG_LOCUS7471</name>
</gene>
<name>A0A0N4TH19_BRUPA</name>
<dbReference type="AlphaFoldDB" id="A0A0N4TH19"/>
<accession>A0A0N4TH19</accession>
<proteinExistence type="predicted"/>